<dbReference type="AlphaFoldDB" id="A0AAD7W428"/>
<feature type="region of interest" description="Disordered" evidence="1">
    <location>
        <begin position="1"/>
        <end position="34"/>
    </location>
</feature>
<evidence type="ECO:0000256" key="1">
    <source>
        <dbReference type="SAM" id="MobiDB-lite"/>
    </source>
</evidence>
<evidence type="ECO:0000313" key="2">
    <source>
        <dbReference type="EMBL" id="KAJ8383471.1"/>
    </source>
</evidence>
<name>A0AAD7W428_9TELE</name>
<feature type="compositionally biased region" description="Polar residues" evidence="1">
    <location>
        <begin position="1"/>
        <end position="22"/>
    </location>
</feature>
<gene>
    <name evidence="2" type="ORF">AAFF_G00220670</name>
</gene>
<dbReference type="Proteomes" id="UP001221898">
    <property type="component" value="Unassembled WGS sequence"/>
</dbReference>
<comment type="caution">
    <text evidence="2">The sequence shown here is derived from an EMBL/GenBank/DDBJ whole genome shotgun (WGS) entry which is preliminary data.</text>
</comment>
<proteinExistence type="predicted"/>
<accession>A0AAD7W428</accession>
<reference evidence="2" key="1">
    <citation type="journal article" date="2023" name="Science">
        <title>Genome structures resolve the early diversification of teleost fishes.</title>
        <authorList>
            <person name="Parey E."/>
            <person name="Louis A."/>
            <person name="Montfort J."/>
            <person name="Bouchez O."/>
            <person name="Roques C."/>
            <person name="Iampietro C."/>
            <person name="Lluch J."/>
            <person name="Castinel A."/>
            <person name="Donnadieu C."/>
            <person name="Desvignes T."/>
            <person name="Floi Bucao C."/>
            <person name="Jouanno E."/>
            <person name="Wen M."/>
            <person name="Mejri S."/>
            <person name="Dirks R."/>
            <person name="Jansen H."/>
            <person name="Henkel C."/>
            <person name="Chen W.J."/>
            <person name="Zahm M."/>
            <person name="Cabau C."/>
            <person name="Klopp C."/>
            <person name="Thompson A.W."/>
            <person name="Robinson-Rechavi M."/>
            <person name="Braasch I."/>
            <person name="Lecointre G."/>
            <person name="Bobe J."/>
            <person name="Postlethwait J.H."/>
            <person name="Berthelot C."/>
            <person name="Roest Crollius H."/>
            <person name="Guiguen Y."/>
        </authorList>
    </citation>
    <scope>NUCLEOTIDE SEQUENCE</scope>
    <source>
        <strain evidence="2">NC1722</strain>
    </source>
</reference>
<protein>
    <submittedName>
        <fullName evidence="2">Uncharacterized protein</fullName>
    </submittedName>
</protein>
<keyword evidence="3" id="KW-1185">Reference proteome</keyword>
<dbReference type="EMBL" id="JAINUG010000293">
    <property type="protein sequence ID" value="KAJ8383471.1"/>
    <property type="molecule type" value="Genomic_DNA"/>
</dbReference>
<evidence type="ECO:0000313" key="3">
    <source>
        <dbReference type="Proteomes" id="UP001221898"/>
    </source>
</evidence>
<organism evidence="2 3">
    <name type="scientific">Aldrovandia affinis</name>
    <dbReference type="NCBI Taxonomy" id="143900"/>
    <lineage>
        <taxon>Eukaryota</taxon>
        <taxon>Metazoa</taxon>
        <taxon>Chordata</taxon>
        <taxon>Craniata</taxon>
        <taxon>Vertebrata</taxon>
        <taxon>Euteleostomi</taxon>
        <taxon>Actinopterygii</taxon>
        <taxon>Neopterygii</taxon>
        <taxon>Teleostei</taxon>
        <taxon>Notacanthiformes</taxon>
        <taxon>Halosauridae</taxon>
        <taxon>Aldrovandia</taxon>
    </lineage>
</organism>
<sequence>MDDNPFTVSQNRIGECTETPQSAARRGRKAARGDYAPGVAALQLHSKEDDDDKGALTGGASTLTADNIKAAQHDDAEVVVSR</sequence>